<accession>A0ABY8XF89</accession>
<protein>
    <submittedName>
        <fullName evidence="3">Haloacid dehalogenase type II</fullName>
    </submittedName>
</protein>
<dbReference type="SUPFAM" id="SSF56784">
    <property type="entry name" value="HAD-like"/>
    <property type="match status" value="1"/>
</dbReference>
<evidence type="ECO:0000256" key="1">
    <source>
        <dbReference type="ARBA" id="ARBA00008106"/>
    </source>
</evidence>
<dbReference type="EMBL" id="CP127173">
    <property type="protein sequence ID" value="WIV54281.1"/>
    <property type="molecule type" value="Genomic_DNA"/>
</dbReference>
<comment type="similarity">
    <text evidence="1">Belongs to the HAD-like hydrolase superfamily. S-2-haloalkanoic acid dehalogenase family.</text>
</comment>
<dbReference type="Pfam" id="PF00702">
    <property type="entry name" value="Hydrolase"/>
    <property type="match status" value="1"/>
</dbReference>
<proteinExistence type="inferred from homology"/>
<dbReference type="InterPro" id="IPR006328">
    <property type="entry name" value="2-HAD"/>
</dbReference>
<reference evidence="3 4" key="1">
    <citation type="submission" date="2023-06" db="EMBL/GenBank/DDBJ databases">
        <authorList>
            <person name="Oyuntsetseg B."/>
            <person name="Kim S.B."/>
        </authorList>
    </citation>
    <scope>NUCLEOTIDE SEQUENCE [LARGE SCALE GENOMIC DNA]</scope>
    <source>
        <strain evidence="3 4">2-2</strain>
    </source>
</reference>
<dbReference type="PRINTS" id="PR00413">
    <property type="entry name" value="HADHALOGNASE"/>
</dbReference>
<dbReference type="Gene3D" id="3.40.50.1000">
    <property type="entry name" value="HAD superfamily/HAD-like"/>
    <property type="match status" value="1"/>
</dbReference>
<dbReference type="NCBIfam" id="TIGR01428">
    <property type="entry name" value="HAD_type_II"/>
    <property type="match status" value="1"/>
</dbReference>
<gene>
    <name evidence="3" type="ORF">QP939_36220</name>
</gene>
<dbReference type="PANTHER" id="PTHR43316:SF3">
    <property type="entry name" value="HALOACID DEHALOGENASE, TYPE II (AFU_ORTHOLOGUE AFUA_2G07750)-RELATED"/>
    <property type="match status" value="1"/>
</dbReference>
<dbReference type="Proteomes" id="UP001227101">
    <property type="component" value="Chromosome"/>
</dbReference>
<dbReference type="InterPro" id="IPR023214">
    <property type="entry name" value="HAD_sf"/>
</dbReference>
<organism evidence="3 4">
    <name type="scientific">Amycolatopsis nalaikhensis</name>
    <dbReference type="NCBI Taxonomy" id="715472"/>
    <lineage>
        <taxon>Bacteria</taxon>
        <taxon>Bacillati</taxon>
        <taxon>Actinomycetota</taxon>
        <taxon>Actinomycetes</taxon>
        <taxon>Pseudonocardiales</taxon>
        <taxon>Pseudonocardiaceae</taxon>
        <taxon>Amycolatopsis</taxon>
    </lineage>
</organism>
<dbReference type="InterPro" id="IPR051540">
    <property type="entry name" value="S-2-haloacid_dehalogenase"/>
</dbReference>
<dbReference type="InterPro" id="IPR006439">
    <property type="entry name" value="HAD-SF_hydro_IA"/>
</dbReference>
<evidence type="ECO:0000256" key="2">
    <source>
        <dbReference type="ARBA" id="ARBA00022801"/>
    </source>
</evidence>
<name>A0ABY8XF89_9PSEU</name>
<dbReference type="PANTHER" id="PTHR43316">
    <property type="entry name" value="HYDROLASE, HALOACID DELAHOGENASE-RELATED"/>
    <property type="match status" value="1"/>
</dbReference>
<sequence>MDDPAAVRILAFDVFGTVADWHSGITAAVAAEGLPVDAAEFARAWRAGYAPVLARVRAGELGWTKLDALHRLILDDLLPRFDIPDLGEEQRRRLVHAWHRLDPWPDVVAGLTRLRAKYLLCTLSNGHLALLARLANHGGLPWDCLLSAEVFRQYKPEPAVYHGVASVFDVPEAEVMLVAAHHDDLAAARVCGLRTAYVERPHEFGADAPKDVSPVAENSLHVRDFAELADVLGC</sequence>
<keyword evidence="2" id="KW-0378">Hydrolase</keyword>
<evidence type="ECO:0000313" key="4">
    <source>
        <dbReference type="Proteomes" id="UP001227101"/>
    </source>
</evidence>
<dbReference type="InterPro" id="IPR036412">
    <property type="entry name" value="HAD-like_sf"/>
</dbReference>
<dbReference type="Gene3D" id="1.10.150.240">
    <property type="entry name" value="Putative phosphatase, domain 2"/>
    <property type="match status" value="1"/>
</dbReference>
<dbReference type="InterPro" id="IPR023198">
    <property type="entry name" value="PGP-like_dom2"/>
</dbReference>
<evidence type="ECO:0000313" key="3">
    <source>
        <dbReference type="EMBL" id="WIV54281.1"/>
    </source>
</evidence>
<keyword evidence="4" id="KW-1185">Reference proteome</keyword>
<dbReference type="RefSeq" id="WP_285450884.1">
    <property type="nucleotide sequence ID" value="NZ_CP127173.1"/>
</dbReference>
<dbReference type="NCBIfam" id="TIGR01493">
    <property type="entry name" value="HAD-SF-IA-v2"/>
    <property type="match status" value="1"/>
</dbReference>